<dbReference type="GO" id="GO:0005829">
    <property type="term" value="C:cytosol"/>
    <property type="evidence" value="ECO:0007669"/>
    <property type="project" value="TreeGrafter"/>
</dbReference>
<dbReference type="GO" id="GO:0070967">
    <property type="term" value="F:coenzyme F420 binding"/>
    <property type="evidence" value="ECO:0007669"/>
    <property type="project" value="TreeGrafter"/>
</dbReference>
<dbReference type="PANTHER" id="PTHR35176:SF2">
    <property type="entry name" value="F420H(2)-DEPENDENT REDUCTASE RV1155"/>
    <property type="match status" value="1"/>
</dbReference>
<organism evidence="3 4">
    <name type="scientific">Actinocatenispora rupis</name>
    <dbReference type="NCBI Taxonomy" id="519421"/>
    <lineage>
        <taxon>Bacteria</taxon>
        <taxon>Bacillati</taxon>
        <taxon>Actinomycetota</taxon>
        <taxon>Actinomycetes</taxon>
        <taxon>Micromonosporales</taxon>
        <taxon>Micromonosporaceae</taxon>
        <taxon>Actinocatenispora</taxon>
    </lineage>
</organism>
<dbReference type="Gene3D" id="2.30.110.10">
    <property type="entry name" value="Electron Transport, Fmn-binding Protein, Chain A"/>
    <property type="match status" value="1"/>
</dbReference>
<accession>A0A8J3J584</accession>
<dbReference type="InterPro" id="IPR019920">
    <property type="entry name" value="F420-binding_dom_put"/>
</dbReference>
<evidence type="ECO:0000256" key="1">
    <source>
        <dbReference type="ARBA" id="ARBA00023002"/>
    </source>
</evidence>
<dbReference type="GO" id="GO:0016627">
    <property type="term" value="F:oxidoreductase activity, acting on the CH-CH group of donors"/>
    <property type="evidence" value="ECO:0007669"/>
    <property type="project" value="TreeGrafter"/>
</dbReference>
<dbReference type="PANTHER" id="PTHR35176">
    <property type="entry name" value="HEME OXYGENASE HI_0854-RELATED"/>
    <property type="match status" value="1"/>
</dbReference>
<feature type="domain" description="Pyridoxamine 5'-phosphate oxidase N-terminal" evidence="2">
    <location>
        <begin position="7"/>
        <end position="132"/>
    </location>
</feature>
<dbReference type="Pfam" id="PF01243">
    <property type="entry name" value="PNPOx_N"/>
    <property type="match status" value="1"/>
</dbReference>
<gene>
    <name evidence="3" type="ORF">Aru02nite_12930</name>
</gene>
<keyword evidence="4" id="KW-1185">Reference proteome</keyword>
<proteinExistence type="predicted"/>
<name>A0A8J3J584_9ACTN</name>
<keyword evidence="1" id="KW-0560">Oxidoreductase</keyword>
<dbReference type="InterPro" id="IPR012349">
    <property type="entry name" value="Split_barrel_FMN-bd"/>
</dbReference>
<protein>
    <submittedName>
        <fullName evidence="3">PPOX class F420-dependent enzyme</fullName>
    </submittedName>
</protein>
<dbReference type="SUPFAM" id="SSF50475">
    <property type="entry name" value="FMN-binding split barrel"/>
    <property type="match status" value="1"/>
</dbReference>
<evidence type="ECO:0000259" key="2">
    <source>
        <dbReference type="Pfam" id="PF01243"/>
    </source>
</evidence>
<evidence type="ECO:0000313" key="4">
    <source>
        <dbReference type="Proteomes" id="UP000612808"/>
    </source>
</evidence>
<dbReference type="NCBIfam" id="TIGR03618">
    <property type="entry name" value="Rv1155_F420"/>
    <property type="match status" value="1"/>
</dbReference>
<dbReference type="AlphaFoldDB" id="A0A8J3J584"/>
<reference evidence="3" key="1">
    <citation type="submission" date="2021-01" db="EMBL/GenBank/DDBJ databases">
        <title>Whole genome shotgun sequence of Actinocatenispora rupis NBRC 107355.</title>
        <authorList>
            <person name="Komaki H."/>
            <person name="Tamura T."/>
        </authorList>
    </citation>
    <scope>NUCLEOTIDE SEQUENCE</scope>
    <source>
        <strain evidence="3">NBRC 107355</strain>
    </source>
</reference>
<dbReference type="InterPro" id="IPR052019">
    <property type="entry name" value="F420H2_bilvrd_red/Heme_oxyg"/>
</dbReference>
<dbReference type="InterPro" id="IPR011576">
    <property type="entry name" value="Pyridox_Oxase_N"/>
</dbReference>
<sequence>MDGMDLDEARAVLREQHHAVLATVKADGTPQLSPVTVGVDAAGHAVISTRETAFKTRNLRRDPRVFLCVLPDGFYGGRWIQVSGTAEVVSLPDAMEPLVEYYRGISGEHPDWDEYRQAMRDQRRVVVRVTLESAGPDRQG</sequence>
<dbReference type="EMBL" id="BOMB01000007">
    <property type="protein sequence ID" value="GID10404.1"/>
    <property type="molecule type" value="Genomic_DNA"/>
</dbReference>
<evidence type="ECO:0000313" key="3">
    <source>
        <dbReference type="EMBL" id="GID10404.1"/>
    </source>
</evidence>
<comment type="caution">
    <text evidence="3">The sequence shown here is derived from an EMBL/GenBank/DDBJ whole genome shotgun (WGS) entry which is preliminary data.</text>
</comment>
<dbReference type="Proteomes" id="UP000612808">
    <property type="component" value="Unassembled WGS sequence"/>
</dbReference>